<feature type="region of interest" description="Disordered" evidence="1">
    <location>
        <begin position="1"/>
        <end position="78"/>
    </location>
</feature>
<feature type="non-terminal residue" evidence="2">
    <location>
        <position position="78"/>
    </location>
</feature>
<name>A0ABD5S559_9EURY</name>
<evidence type="ECO:0000313" key="2">
    <source>
        <dbReference type="EMBL" id="MFC6726800.1"/>
    </source>
</evidence>
<evidence type="ECO:0000313" key="3">
    <source>
        <dbReference type="Proteomes" id="UP001596328"/>
    </source>
</evidence>
<gene>
    <name evidence="2" type="ORF">ACFQE1_20980</name>
</gene>
<dbReference type="AlphaFoldDB" id="A0ABD5S559"/>
<sequence length="78" mass="8420">MESESVAVGGPVRPSTKDRFGRGREAGVGDERPASATKGRFGRRREVVAGYRSTTNSVSRPTRSRRTGIDGQSWPSVV</sequence>
<dbReference type="Proteomes" id="UP001596328">
    <property type="component" value="Unassembled WGS sequence"/>
</dbReference>
<dbReference type="EMBL" id="JBHSWU010001403">
    <property type="protein sequence ID" value="MFC6726800.1"/>
    <property type="molecule type" value="Genomic_DNA"/>
</dbReference>
<protein>
    <submittedName>
        <fullName evidence="2">Uncharacterized protein</fullName>
    </submittedName>
</protein>
<keyword evidence="3" id="KW-1185">Reference proteome</keyword>
<organism evidence="2 3">
    <name type="scientific">Halobium palmae</name>
    <dbReference type="NCBI Taxonomy" id="1776492"/>
    <lineage>
        <taxon>Archaea</taxon>
        <taxon>Methanobacteriati</taxon>
        <taxon>Methanobacteriota</taxon>
        <taxon>Stenosarchaea group</taxon>
        <taxon>Halobacteria</taxon>
        <taxon>Halobacteriales</taxon>
        <taxon>Haloferacaceae</taxon>
        <taxon>Halobium</taxon>
    </lineage>
</organism>
<feature type="compositionally biased region" description="Polar residues" evidence="1">
    <location>
        <begin position="52"/>
        <end position="61"/>
    </location>
</feature>
<evidence type="ECO:0000256" key="1">
    <source>
        <dbReference type="SAM" id="MobiDB-lite"/>
    </source>
</evidence>
<feature type="compositionally biased region" description="Basic and acidic residues" evidence="1">
    <location>
        <begin position="15"/>
        <end position="33"/>
    </location>
</feature>
<comment type="caution">
    <text evidence="2">The sequence shown here is derived from an EMBL/GenBank/DDBJ whole genome shotgun (WGS) entry which is preliminary data.</text>
</comment>
<accession>A0ABD5S559</accession>
<reference evidence="2 3" key="1">
    <citation type="journal article" date="2019" name="Int. J. Syst. Evol. Microbiol.">
        <title>The Global Catalogue of Microorganisms (GCM) 10K type strain sequencing project: providing services to taxonomists for standard genome sequencing and annotation.</title>
        <authorList>
            <consortium name="The Broad Institute Genomics Platform"/>
            <consortium name="The Broad Institute Genome Sequencing Center for Infectious Disease"/>
            <person name="Wu L."/>
            <person name="Ma J."/>
        </authorList>
    </citation>
    <scope>NUCLEOTIDE SEQUENCE [LARGE SCALE GENOMIC DNA]</scope>
    <source>
        <strain evidence="2 3">NBRC 111368</strain>
    </source>
</reference>
<proteinExistence type="predicted"/>